<dbReference type="SUPFAM" id="SSF161098">
    <property type="entry name" value="MetI-like"/>
    <property type="match status" value="1"/>
</dbReference>
<feature type="transmembrane region" description="Helical" evidence="5">
    <location>
        <begin position="241"/>
        <end position="264"/>
    </location>
</feature>
<dbReference type="PANTHER" id="PTHR43759:SF1">
    <property type="entry name" value="GLUCOSE IMPORT SYSTEM PERMEASE PROTEIN GLCT"/>
    <property type="match status" value="1"/>
</dbReference>
<evidence type="ECO:0000256" key="4">
    <source>
        <dbReference type="ARBA" id="ARBA00023136"/>
    </source>
</evidence>
<dbReference type="EMBL" id="NEXE01000073">
    <property type="protein sequence ID" value="PSN90138.1"/>
    <property type="molecule type" value="Genomic_DNA"/>
</dbReference>
<dbReference type="Gene3D" id="1.10.3720.10">
    <property type="entry name" value="MetI-like"/>
    <property type="match status" value="1"/>
</dbReference>
<dbReference type="InterPro" id="IPR000515">
    <property type="entry name" value="MetI-like"/>
</dbReference>
<feature type="domain" description="ABC transmembrane type-1" evidence="6">
    <location>
        <begin position="54"/>
        <end position="263"/>
    </location>
</feature>
<evidence type="ECO:0000313" key="8">
    <source>
        <dbReference type="Proteomes" id="UP000240322"/>
    </source>
</evidence>
<evidence type="ECO:0000256" key="5">
    <source>
        <dbReference type="RuleBase" id="RU363032"/>
    </source>
</evidence>
<proteinExistence type="inferred from homology"/>
<dbReference type="GO" id="GO:0005886">
    <property type="term" value="C:plasma membrane"/>
    <property type="evidence" value="ECO:0007669"/>
    <property type="project" value="UniProtKB-SubCell"/>
</dbReference>
<keyword evidence="3 5" id="KW-1133">Transmembrane helix</keyword>
<dbReference type="GO" id="GO:0055085">
    <property type="term" value="P:transmembrane transport"/>
    <property type="evidence" value="ECO:0007669"/>
    <property type="project" value="InterPro"/>
</dbReference>
<keyword evidence="5" id="KW-0813">Transport</keyword>
<dbReference type="PROSITE" id="PS50928">
    <property type="entry name" value="ABC_TM1"/>
    <property type="match status" value="1"/>
</dbReference>
<evidence type="ECO:0000256" key="2">
    <source>
        <dbReference type="ARBA" id="ARBA00022692"/>
    </source>
</evidence>
<dbReference type="InterPro" id="IPR052730">
    <property type="entry name" value="Sugar_ABC_transporter"/>
</dbReference>
<gene>
    <name evidence="7" type="ORF">B9Q03_07560</name>
</gene>
<keyword evidence="4 5" id="KW-0472">Membrane</keyword>
<organism evidence="7 8">
    <name type="scientific">Candidatus Marsarchaeota G2 archaeon OSP_D</name>
    <dbReference type="NCBI Taxonomy" id="1978157"/>
    <lineage>
        <taxon>Archaea</taxon>
        <taxon>Candidatus Marsarchaeota</taxon>
        <taxon>Candidatus Marsarchaeota group 2</taxon>
    </lineage>
</organism>
<dbReference type="AlphaFoldDB" id="A0A2R6AUY4"/>
<accession>A0A2R6AUY4</accession>
<comment type="subcellular location">
    <subcellularLocation>
        <location evidence="5">Cell membrane</location>
        <topology evidence="5">Multi-pass membrane protein</topology>
    </subcellularLocation>
    <subcellularLocation>
        <location evidence="1">Membrane</location>
        <topology evidence="1">Multi-pass membrane protein</topology>
    </subcellularLocation>
</comment>
<keyword evidence="2 5" id="KW-0812">Transmembrane</keyword>
<evidence type="ECO:0000259" key="6">
    <source>
        <dbReference type="PROSITE" id="PS50928"/>
    </source>
</evidence>
<dbReference type="Pfam" id="PF00528">
    <property type="entry name" value="BPD_transp_1"/>
    <property type="match status" value="1"/>
</dbReference>
<comment type="similarity">
    <text evidence="5">Belongs to the binding-protein-dependent transport system permease family.</text>
</comment>
<protein>
    <submittedName>
        <fullName evidence="7">Sugar ABC transporter permease</fullName>
    </submittedName>
</protein>
<feature type="transmembrane region" description="Helical" evidence="5">
    <location>
        <begin position="131"/>
        <end position="150"/>
    </location>
</feature>
<sequence length="269" mass="29476">MPYLFFVLPAIVYVGYFAFYPSFSGVYRSFLSPHGGFTLNNYNELLYYNLGAAILNTLIVSFGALIIQLFLGLVVASILVWEFRGKKLFSTVTIIPMGIATVVAAIAYSFIFEPRGGYANTLLHALGLGGINWYSSTPLSLLVVMVADSWKNTPIFTLILLAGLSSIPRDLYHAAALDGAGVFNRFVHVTLPNMRKFIAIALIIRGVQEFNIFALPLILIGEHPPLLTTFVYDLYSTSPTVYISLAAATILLALMTVFIALNIAMGGRR</sequence>
<name>A0A2R6AUY4_9ARCH</name>
<dbReference type="PANTHER" id="PTHR43759">
    <property type="entry name" value="TREHALOSE TRANSPORT SYSTEM PERMEASE PROTEIN SUGA"/>
    <property type="match status" value="1"/>
</dbReference>
<feature type="transmembrane region" description="Helical" evidence="5">
    <location>
        <begin position="88"/>
        <end position="111"/>
    </location>
</feature>
<dbReference type="InterPro" id="IPR035906">
    <property type="entry name" value="MetI-like_sf"/>
</dbReference>
<evidence type="ECO:0000256" key="3">
    <source>
        <dbReference type="ARBA" id="ARBA00022989"/>
    </source>
</evidence>
<feature type="transmembrane region" description="Helical" evidence="5">
    <location>
        <begin position="48"/>
        <end position="81"/>
    </location>
</feature>
<evidence type="ECO:0000313" key="7">
    <source>
        <dbReference type="EMBL" id="PSN90138.1"/>
    </source>
</evidence>
<comment type="caution">
    <text evidence="7">The sequence shown here is derived from an EMBL/GenBank/DDBJ whole genome shotgun (WGS) entry which is preliminary data.</text>
</comment>
<reference evidence="7 8" key="1">
    <citation type="submission" date="2017-04" db="EMBL/GenBank/DDBJ databases">
        <title>Novel microbial lineages endemic to geothermal iron-oxide mats fill important gaps in the evolutionary history of Archaea.</title>
        <authorList>
            <person name="Jay Z.J."/>
            <person name="Beam J.P."/>
            <person name="Dlakic M."/>
            <person name="Rusch D.B."/>
            <person name="Kozubal M.A."/>
            <person name="Inskeep W.P."/>
        </authorList>
    </citation>
    <scope>NUCLEOTIDE SEQUENCE [LARGE SCALE GENOMIC DNA]</scope>
    <source>
        <strain evidence="7">OSP_D</strain>
    </source>
</reference>
<feature type="transmembrane region" description="Helical" evidence="5">
    <location>
        <begin position="197"/>
        <end position="221"/>
    </location>
</feature>
<dbReference type="Proteomes" id="UP000240322">
    <property type="component" value="Unassembled WGS sequence"/>
</dbReference>
<evidence type="ECO:0000256" key="1">
    <source>
        <dbReference type="ARBA" id="ARBA00004141"/>
    </source>
</evidence>
<dbReference type="CDD" id="cd06261">
    <property type="entry name" value="TM_PBP2"/>
    <property type="match status" value="1"/>
</dbReference>